<dbReference type="PANTHER" id="PTHR42818">
    <property type="entry name" value="SULFOPYRUVATE DECARBOXYLASE SUBUNIT ALPHA"/>
    <property type="match status" value="1"/>
</dbReference>
<keyword evidence="3 6" id="KW-0456">Lyase</keyword>
<evidence type="ECO:0000313" key="7">
    <source>
        <dbReference type="Proteomes" id="UP001467690"/>
    </source>
</evidence>
<dbReference type="CDD" id="cd07035">
    <property type="entry name" value="TPP_PYR_POX_like"/>
    <property type="match status" value="1"/>
</dbReference>
<accession>A0ABV1RGW1</accession>
<dbReference type="EC" id="4.1.1.82" evidence="6"/>
<gene>
    <name evidence="6" type="primary">aepY</name>
    <name evidence="6" type="ORF">ABS311_09850</name>
</gene>
<evidence type="ECO:0000256" key="2">
    <source>
        <dbReference type="ARBA" id="ARBA00023052"/>
    </source>
</evidence>
<dbReference type="InterPro" id="IPR011766">
    <property type="entry name" value="TPP_enzyme_TPP-bd"/>
</dbReference>
<dbReference type="InterPro" id="IPR017684">
    <property type="entry name" value="Phosphono-pyrv_decarboxylase"/>
</dbReference>
<dbReference type="GO" id="GO:0033980">
    <property type="term" value="F:phosphonopyruvate decarboxylase activity"/>
    <property type="evidence" value="ECO:0007669"/>
    <property type="project" value="UniProtKB-EC"/>
</dbReference>
<evidence type="ECO:0000313" key="6">
    <source>
        <dbReference type="EMBL" id="MER2492184.1"/>
    </source>
</evidence>
<sequence>MVNPASFCDKLSHFNINFFTGVPDSLLKSFCAYIEQKIPKEQHIITANEGSAIAVAAGHYLGCGQPALVYMQNSGLGNAVNPLVSLADEKVYSIPMLMLIGWRGKPGEPDEPQHLKQGEITKAQLDILGIPYKVLTAGCDISSLLEELLEVMNRKKIPVALLVTKNTFLTYATTKTPSAALMSREAALEIVIDEFDRQDVIVSTTGKASRELYELRKKSNSQKVDFLTVGAMGHTASIGLGIAKAQKNKKVVVIDGDGSLLMHMGSMAVIAQQKLPNLVHIVMNNGCHESVGGQKTVAKDICLEQIAVGSGYEQIHTVTTVEELKQSILSLKKVTGTHFLQIIINSDSRSNLGRPTKSPVENKVAFMDQTMA</sequence>
<dbReference type="Gene3D" id="3.40.50.970">
    <property type="match status" value="2"/>
</dbReference>
<dbReference type="NCBIfam" id="TIGR03297">
    <property type="entry name" value="Ppyr-DeCO2ase"/>
    <property type="match status" value="1"/>
</dbReference>
<dbReference type="RefSeq" id="WP_350401691.1">
    <property type="nucleotide sequence ID" value="NZ_JBELOE010000200.1"/>
</dbReference>
<dbReference type="InterPro" id="IPR051818">
    <property type="entry name" value="TPP_dependent_decarboxylase"/>
</dbReference>
<evidence type="ECO:0000256" key="3">
    <source>
        <dbReference type="ARBA" id="ARBA00023239"/>
    </source>
</evidence>
<feature type="domain" description="Thiamine pyrophosphate enzyme N-terminal TPP-binding" evidence="5">
    <location>
        <begin position="8"/>
        <end position="120"/>
    </location>
</feature>
<dbReference type="InterPro" id="IPR029061">
    <property type="entry name" value="THDP-binding"/>
</dbReference>
<dbReference type="PANTHER" id="PTHR42818:SF1">
    <property type="entry name" value="SULFOPYRUVATE DECARBOXYLASE"/>
    <property type="match status" value="1"/>
</dbReference>
<protein>
    <submittedName>
        <fullName evidence="6">Phosphonopyruvate decarboxylase</fullName>
        <ecNumber evidence="6">4.1.1.82</ecNumber>
    </submittedName>
</protein>
<dbReference type="SUPFAM" id="SSF52518">
    <property type="entry name" value="Thiamin diphosphate-binding fold (THDP-binding)"/>
    <property type="match status" value="2"/>
</dbReference>
<proteinExistence type="predicted"/>
<name>A0ABV1RGW1_9ALTE</name>
<organism evidence="6 7">
    <name type="scientific">Catenovulum sediminis</name>
    <dbReference type="NCBI Taxonomy" id="1740262"/>
    <lineage>
        <taxon>Bacteria</taxon>
        <taxon>Pseudomonadati</taxon>
        <taxon>Pseudomonadota</taxon>
        <taxon>Gammaproteobacteria</taxon>
        <taxon>Alteromonadales</taxon>
        <taxon>Alteromonadaceae</taxon>
        <taxon>Catenovulum</taxon>
    </lineage>
</organism>
<dbReference type="InterPro" id="IPR012001">
    <property type="entry name" value="Thiamin_PyroP_enz_TPP-bd_dom"/>
</dbReference>
<dbReference type="EMBL" id="JBELOE010000200">
    <property type="protein sequence ID" value="MER2492184.1"/>
    <property type="molecule type" value="Genomic_DNA"/>
</dbReference>
<keyword evidence="2" id="KW-0786">Thiamine pyrophosphate</keyword>
<evidence type="ECO:0000256" key="1">
    <source>
        <dbReference type="ARBA" id="ARBA00022793"/>
    </source>
</evidence>
<dbReference type="Pfam" id="PF02775">
    <property type="entry name" value="TPP_enzyme_C"/>
    <property type="match status" value="1"/>
</dbReference>
<keyword evidence="7" id="KW-1185">Reference proteome</keyword>
<comment type="caution">
    <text evidence="6">The sequence shown here is derived from an EMBL/GenBank/DDBJ whole genome shotgun (WGS) entry which is preliminary data.</text>
</comment>
<keyword evidence="1" id="KW-0210">Decarboxylase</keyword>
<evidence type="ECO:0000259" key="4">
    <source>
        <dbReference type="Pfam" id="PF02775"/>
    </source>
</evidence>
<evidence type="ECO:0000259" key="5">
    <source>
        <dbReference type="Pfam" id="PF02776"/>
    </source>
</evidence>
<dbReference type="CDD" id="cd03371">
    <property type="entry name" value="TPP_PpyrDC"/>
    <property type="match status" value="1"/>
</dbReference>
<feature type="domain" description="Thiamine pyrophosphate enzyme TPP-binding" evidence="4">
    <location>
        <begin position="220"/>
        <end position="340"/>
    </location>
</feature>
<reference evidence="6 7" key="1">
    <citation type="submission" date="2024-06" db="EMBL/GenBank/DDBJ databases">
        <authorList>
            <person name="Chen R.Y."/>
        </authorList>
    </citation>
    <scope>NUCLEOTIDE SEQUENCE [LARGE SCALE GENOMIC DNA]</scope>
    <source>
        <strain evidence="6 7">D2</strain>
    </source>
</reference>
<dbReference type="Proteomes" id="UP001467690">
    <property type="component" value="Unassembled WGS sequence"/>
</dbReference>
<dbReference type="Pfam" id="PF02776">
    <property type="entry name" value="TPP_enzyme_N"/>
    <property type="match status" value="1"/>
</dbReference>